<evidence type="ECO:0000313" key="1">
    <source>
        <dbReference type="EMBL" id="CAB3988785.1"/>
    </source>
</evidence>
<protein>
    <submittedName>
        <fullName evidence="1">Uncharacterized protein</fullName>
    </submittedName>
</protein>
<dbReference type="Proteomes" id="UP001152795">
    <property type="component" value="Unassembled WGS sequence"/>
</dbReference>
<reference evidence="1" key="1">
    <citation type="submission" date="2020-04" db="EMBL/GenBank/DDBJ databases">
        <authorList>
            <person name="Alioto T."/>
            <person name="Alioto T."/>
            <person name="Gomez Garrido J."/>
        </authorList>
    </citation>
    <scope>NUCLEOTIDE SEQUENCE</scope>
    <source>
        <strain evidence="1">A484AB</strain>
    </source>
</reference>
<sequence>MGCGMEIWILHKCLIWMKHLNLSVMGKMGLMHPTLVYSEKGQDCKGLQYENRECITIDPIVSFSGDVVQCHVIFPAKYITSHMAPRQAVEKIPNLLISTTDSGYQEGCTLLDSMKSFDNYLLNNNVQRPVIMMCDGHSSRFDLDVLRFCHNKQIHLFLTPPDTTSVTQLLDQINNALHSSYRKEKSDHFEPDESINKEGFMIILSNIWTKWTDQSSIIKAGKRVGVTNEGISVDFMQKDRFAMTAALDQGCKTPEATQPPWKVASPIGVRSGSREYYKAKVNLLESRLKEVSQITLSPEEIEGLIPAKKFKKAASKSLHVTQVHGSLEGKMIIEKVEALEAAKMQKELQRKRNRT</sequence>
<gene>
    <name evidence="1" type="ORF">PACLA_8A060758</name>
</gene>
<accession>A0A6S7GAJ2</accession>
<evidence type="ECO:0000313" key="2">
    <source>
        <dbReference type="Proteomes" id="UP001152795"/>
    </source>
</evidence>
<dbReference type="AlphaFoldDB" id="A0A6S7GAJ2"/>
<organism evidence="1 2">
    <name type="scientific">Paramuricea clavata</name>
    <name type="common">Red gorgonian</name>
    <name type="synonym">Violescent sea-whip</name>
    <dbReference type="NCBI Taxonomy" id="317549"/>
    <lineage>
        <taxon>Eukaryota</taxon>
        <taxon>Metazoa</taxon>
        <taxon>Cnidaria</taxon>
        <taxon>Anthozoa</taxon>
        <taxon>Octocorallia</taxon>
        <taxon>Malacalcyonacea</taxon>
        <taxon>Plexauridae</taxon>
        <taxon>Paramuricea</taxon>
    </lineage>
</organism>
<comment type="caution">
    <text evidence="1">The sequence shown here is derived from an EMBL/GenBank/DDBJ whole genome shotgun (WGS) entry which is preliminary data.</text>
</comment>
<proteinExistence type="predicted"/>
<dbReference type="OrthoDB" id="71166at2759"/>
<name>A0A6S7GAJ2_PARCT</name>
<dbReference type="EMBL" id="CACRXK020001381">
    <property type="protein sequence ID" value="CAB3988785.1"/>
    <property type="molecule type" value="Genomic_DNA"/>
</dbReference>
<keyword evidence="2" id="KW-1185">Reference proteome</keyword>